<dbReference type="InterPro" id="IPR011010">
    <property type="entry name" value="DNA_brk_join_enz"/>
</dbReference>
<dbReference type="Gene3D" id="1.10.443.10">
    <property type="entry name" value="Intergrase catalytic core"/>
    <property type="match status" value="1"/>
</dbReference>
<keyword evidence="2" id="KW-0597">Phosphoprotein</keyword>
<evidence type="ECO:0000259" key="6">
    <source>
        <dbReference type="Pfam" id="PF12012"/>
    </source>
</evidence>
<feature type="compositionally biased region" description="Polar residues" evidence="5">
    <location>
        <begin position="416"/>
        <end position="433"/>
    </location>
</feature>
<dbReference type="PANTHER" id="PTHR46963">
    <property type="entry name" value="SIMILAR TO RIKEN CDNA E130308A19"/>
    <property type="match status" value="1"/>
</dbReference>
<keyword evidence="1" id="KW-1017">Isopeptide bond</keyword>
<organism evidence="7 8">
    <name type="scientific">Porites evermanni</name>
    <dbReference type="NCBI Taxonomy" id="104178"/>
    <lineage>
        <taxon>Eukaryota</taxon>
        <taxon>Metazoa</taxon>
        <taxon>Cnidaria</taxon>
        <taxon>Anthozoa</taxon>
        <taxon>Hexacorallia</taxon>
        <taxon>Scleractinia</taxon>
        <taxon>Fungiina</taxon>
        <taxon>Poritidae</taxon>
        <taxon>Porites</taxon>
    </lineage>
</organism>
<evidence type="ECO:0000256" key="5">
    <source>
        <dbReference type="SAM" id="MobiDB-lite"/>
    </source>
</evidence>
<dbReference type="Pfam" id="PF12012">
    <property type="entry name" value="DUF3504"/>
    <property type="match status" value="1"/>
</dbReference>
<name>A0ABN8LM19_9CNID</name>
<dbReference type="InterPro" id="IPR013762">
    <property type="entry name" value="Integrase-like_cat_sf"/>
</dbReference>
<keyword evidence="8" id="KW-1185">Reference proteome</keyword>
<feature type="region of interest" description="Disordered" evidence="5">
    <location>
        <begin position="416"/>
        <end position="450"/>
    </location>
</feature>
<dbReference type="EMBL" id="CALNXI010000043">
    <property type="protein sequence ID" value="CAH3016568.1"/>
    <property type="molecule type" value="Genomic_DNA"/>
</dbReference>
<keyword evidence="4" id="KW-0233">DNA recombination</keyword>
<dbReference type="InterPro" id="IPR021893">
    <property type="entry name" value="ZMYM2-like_C"/>
</dbReference>
<reference evidence="7 8" key="1">
    <citation type="submission" date="2022-05" db="EMBL/GenBank/DDBJ databases">
        <authorList>
            <consortium name="Genoscope - CEA"/>
            <person name="William W."/>
        </authorList>
    </citation>
    <scope>NUCLEOTIDE SEQUENCE [LARGE SCALE GENOMIC DNA]</scope>
</reference>
<dbReference type="InterPro" id="IPR042838">
    <property type="entry name" value="KIAA1958"/>
</dbReference>
<dbReference type="PANTHER" id="PTHR46963:SF2">
    <property type="match status" value="1"/>
</dbReference>
<accession>A0ABN8LM19</accession>
<sequence length="450" mass="50903">MAEQSRRFVSLDKPIVKFIENQKNKNTLSKTRRDVSLLTEFLNSKNESRRIEEIPPKELNEYISEFIVAVRRKDGEDFEPSSLRGLICSFNWHLKACKYPCSVIEDSQFEQARQALEARSKELKKDGKGNKPKAAEAITDKEVNILYNKQLLGISNAEALLNTMWFMNTEHFGLRGCDEHRRMKWGDVQLLTDVNEAEYLEYSERQTKTRTGAEPRNVRAVKPKANSFANGSPDRDPVFVYKVYCEKRPSSMTDSDSPFYLGINHTKNPTEKPWFKASAMGVNKLNSLMKTMADKAGFDEKRRLTNHSARKTMIQKPNDNNVPPTHIMQLSGHRNVQSVNNYSTVSNEQKKNLSLILSGNTTSTSVEKRPVSSSRSGVATECCESSFMKSYSFPAAGPFSGAVFHGGQFNITINTVNKSPTSTDHSTESTRSFKSIKRVFESSDEDSPTQ</sequence>
<evidence type="ECO:0000313" key="8">
    <source>
        <dbReference type="Proteomes" id="UP001159427"/>
    </source>
</evidence>
<feature type="domain" description="ZMYM2-like/QRICH1 C-terminal" evidence="6">
    <location>
        <begin position="142"/>
        <end position="291"/>
    </location>
</feature>
<evidence type="ECO:0000256" key="1">
    <source>
        <dbReference type="ARBA" id="ARBA00022499"/>
    </source>
</evidence>
<evidence type="ECO:0000256" key="3">
    <source>
        <dbReference type="ARBA" id="ARBA00022843"/>
    </source>
</evidence>
<dbReference type="SUPFAM" id="SSF56349">
    <property type="entry name" value="DNA breaking-rejoining enzymes"/>
    <property type="match status" value="1"/>
</dbReference>
<gene>
    <name evidence="7" type="ORF">PEVE_00030401</name>
</gene>
<evidence type="ECO:0000313" key="7">
    <source>
        <dbReference type="EMBL" id="CAH3016568.1"/>
    </source>
</evidence>
<dbReference type="Proteomes" id="UP001159427">
    <property type="component" value="Unassembled WGS sequence"/>
</dbReference>
<evidence type="ECO:0000256" key="4">
    <source>
        <dbReference type="ARBA" id="ARBA00023172"/>
    </source>
</evidence>
<proteinExistence type="predicted"/>
<comment type="caution">
    <text evidence="7">The sequence shown here is derived from an EMBL/GenBank/DDBJ whole genome shotgun (WGS) entry which is preliminary data.</text>
</comment>
<evidence type="ECO:0000256" key="2">
    <source>
        <dbReference type="ARBA" id="ARBA00022553"/>
    </source>
</evidence>
<keyword evidence="3" id="KW-0832">Ubl conjugation</keyword>
<protein>
    <recommendedName>
        <fullName evidence="6">ZMYM2-like/QRICH1 C-terminal domain-containing protein</fullName>
    </recommendedName>
</protein>